<comment type="similarity">
    <text evidence="2">Belongs to the GerABKC lipoprotein family.</text>
</comment>
<dbReference type="InterPro" id="IPR046953">
    <property type="entry name" value="Spore_GerAC-like_C"/>
</dbReference>
<evidence type="ECO:0000313" key="11">
    <source>
        <dbReference type="Proteomes" id="UP000812277"/>
    </source>
</evidence>
<feature type="domain" description="Spore germination protein N-terminal" evidence="9">
    <location>
        <begin position="42"/>
        <end position="217"/>
    </location>
</feature>
<protein>
    <submittedName>
        <fullName evidence="10">Ger(X)C family spore germination protein</fullName>
    </submittedName>
</protein>
<reference evidence="10 11" key="1">
    <citation type="submission" date="2021-07" db="EMBL/GenBank/DDBJ databases">
        <title>Paenibacillus radiodurans sp. nov., isolated from the southeastern edge of Tengger Desert.</title>
        <authorList>
            <person name="Zhang G."/>
        </authorList>
    </citation>
    <scope>NUCLEOTIDE SEQUENCE [LARGE SCALE GENOMIC DNA]</scope>
    <source>
        <strain evidence="10 11">DT7-4</strain>
    </source>
</reference>
<keyword evidence="6" id="KW-0564">Palmitate</keyword>
<dbReference type="Pfam" id="PF05504">
    <property type="entry name" value="Spore_GerAC"/>
    <property type="match status" value="1"/>
</dbReference>
<dbReference type="RefSeq" id="WP_219874308.1">
    <property type="nucleotide sequence ID" value="NZ_JAHZIJ010000019.1"/>
</dbReference>
<dbReference type="NCBIfam" id="TIGR02887">
    <property type="entry name" value="spore_ger_x_C"/>
    <property type="match status" value="1"/>
</dbReference>
<dbReference type="PANTHER" id="PTHR35789:SF1">
    <property type="entry name" value="SPORE GERMINATION PROTEIN B3"/>
    <property type="match status" value="1"/>
</dbReference>
<evidence type="ECO:0000256" key="6">
    <source>
        <dbReference type="ARBA" id="ARBA00023139"/>
    </source>
</evidence>
<name>A0ABS7DAV8_9BACL</name>
<evidence type="ECO:0000313" key="10">
    <source>
        <dbReference type="EMBL" id="MBW7477062.1"/>
    </source>
</evidence>
<keyword evidence="4" id="KW-0732">Signal</keyword>
<dbReference type="InterPro" id="IPR057336">
    <property type="entry name" value="GerAC_N"/>
</dbReference>
<sequence length="416" mass="45896">MMAWIAGCRSCAAAWSNACLLRSAALALSFSLIAVLLAGCWDRTEINDLAIVLAAGIDSPGEGKDYLLSAQVFVPRQSSGGKAGGSSETTPGGVTVVKSATGSNLAEAMIRLQTKISRHVFWGHCETVVIGENAAKRGLRQYLDFLLRYAQFREHAYVYMSEPPAREILALLPPLERSSAEALREMGNLKLGAKVTILDLAKSIEGVGQSAVLSRLRILPPEQGRDKLATMPYMRGIALFRKDAYIRTVTEPISIGVLIMLNQLENYVFTVKLGDSKGFVAIKPLQIRTTMTPRIQKGVWSMHVQVETKGDIVLNTTDLALLAPDQVKAIERLWKEKMTGIIQASIDLAQKKLKTDFYGYAAAFRRHYPKQWNASRSRWESIYPDVETSLQVKVLIMRSGKSESPQGVPEDTIIRK</sequence>
<comment type="subcellular location">
    <subcellularLocation>
        <location evidence="1">Membrane</location>
        <topology evidence="1">Lipid-anchor</topology>
    </subcellularLocation>
</comment>
<dbReference type="InterPro" id="IPR008844">
    <property type="entry name" value="Spore_GerAC-like"/>
</dbReference>
<keyword evidence="11" id="KW-1185">Reference proteome</keyword>
<keyword evidence="3" id="KW-0309">Germination</keyword>
<organism evidence="10 11">
    <name type="scientific">Paenibacillus oenotherae</name>
    <dbReference type="NCBI Taxonomy" id="1435645"/>
    <lineage>
        <taxon>Bacteria</taxon>
        <taxon>Bacillati</taxon>
        <taxon>Bacillota</taxon>
        <taxon>Bacilli</taxon>
        <taxon>Bacillales</taxon>
        <taxon>Paenibacillaceae</taxon>
        <taxon>Paenibacillus</taxon>
    </lineage>
</organism>
<evidence type="ECO:0000259" key="8">
    <source>
        <dbReference type="Pfam" id="PF05504"/>
    </source>
</evidence>
<dbReference type="InterPro" id="IPR038501">
    <property type="entry name" value="Spore_GerAC_C_sf"/>
</dbReference>
<dbReference type="EMBL" id="JAHZIJ010000019">
    <property type="protein sequence ID" value="MBW7477062.1"/>
    <property type="molecule type" value="Genomic_DNA"/>
</dbReference>
<evidence type="ECO:0000256" key="7">
    <source>
        <dbReference type="ARBA" id="ARBA00023288"/>
    </source>
</evidence>
<gene>
    <name evidence="10" type="ORF">K0T92_20295</name>
</gene>
<evidence type="ECO:0000256" key="1">
    <source>
        <dbReference type="ARBA" id="ARBA00004635"/>
    </source>
</evidence>
<comment type="caution">
    <text evidence="10">The sequence shown here is derived from an EMBL/GenBank/DDBJ whole genome shotgun (WGS) entry which is preliminary data.</text>
</comment>
<evidence type="ECO:0000256" key="4">
    <source>
        <dbReference type="ARBA" id="ARBA00022729"/>
    </source>
</evidence>
<dbReference type="PANTHER" id="PTHR35789">
    <property type="entry name" value="SPORE GERMINATION PROTEIN B3"/>
    <property type="match status" value="1"/>
</dbReference>
<dbReference type="Gene3D" id="6.20.190.10">
    <property type="entry name" value="Nutrient germinant receptor protein C, domain 1"/>
    <property type="match status" value="1"/>
</dbReference>
<evidence type="ECO:0000259" key="9">
    <source>
        <dbReference type="Pfam" id="PF25198"/>
    </source>
</evidence>
<dbReference type="Gene3D" id="3.30.300.210">
    <property type="entry name" value="Nutrient germinant receptor protein C, domain 3"/>
    <property type="match status" value="1"/>
</dbReference>
<dbReference type="Pfam" id="PF25198">
    <property type="entry name" value="Spore_GerAC_N"/>
    <property type="match status" value="1"/>
</dbReference>
<proteinExistence type="inferred from homology"/>
<evidence type="ECO:0000256" key="2">
    <source>
        <dbReference type="ARBA" id="ARBA00007886"/>
    </source>
</evidence>
<evidence type="ECO:0000256" key="3">
    <source>
        <dbReference type="ARBA" id="ARBA00022544"/>
    </source>
</evidence>
<accession>A0ABS7DAV8</accession>
<keyword evidence="7" id="KW-0449">Lipoprotein</keyword>
<evidence type="ECO:0000256" key="5">
    <source>
        <dbReference type="ARBA" id="ARBA00023136"/>
    </source>
</evidence>
<feature type="domain" description="Spore germination GerAC-like C-terminal" evidence="8">
    <location>
        <begin position="236"/>
        <end position="400"/>
    </location>
</feature>
<dbReference type="Proteomes" id="UP000812277">
    <property type="component" value="Unassembled WGS sequence"/>
</dbReference>
<keyword evidence="5" id="KW-0472">Membrane</keyword>